<keyword evidence="3" id="KW-0539">Nucleus</keyword>
<dbReference type="GO" id="GO:0003677">
    <property type="term" value="F:DNA binding"/>
    <property type="evidence" value="ECO:0007669"/>
    <property type="project" value="UniProtKB-KW"/>
</dbReference>
<dbReference type="GO" id="GO:0006272">
    <property type="term" value="P:leading strand elongation"/>
    <property type="evidence" value="ECO:0007669"/>
    <property type="project" value="TreeGrafter"/>
</dbReference>
<proteinExistence type="inferred from homology"/>
<comment type="function">
    <text evidence="3">This protein is an auxiliary protein of DNA polymerase delta and is involved in the control of eukaryotic DNA replication by increasing the polymerase's processivity during elongation of the leading strand.</text>
</comment>
<dbReference type="InterPro" id="IPR022648">
    <property type="entry name" value="Pr_cel_nuc_antig_N"/>
</dbReference>
<feature type="domain" description="Proliferating cell nuclear antigen PCNA C-terminal" evidence="7">
    <location>
        <begin position="232"/>
        <end position="303"/>
    </location>
</feature>
<feature type="domain" description="Proliferating cell nuclear antigen PCNA N-terminal" evidence="6">
    <location>
        <begin position="1"/>
        <end position="125"/>
    </location>
</feature>
<reference evidence="9" key="1">
    <citation type="submission" date="2015-09" db="EMBL/GenBank/DDBJ databases">
        <authorList>
            <consortium name="Pathogen Informatics"/>
        </authorList>
    </citation>
    <scope>NUCLEOTIDE SEQUENCE [LARGE SCALE GENOMIC DNA]</scope>
    <source>
        <strain evidence="9">Lake Konstanz</strain>
    </source>
</reference>
<keyword evidence="9" id="KW-1185">Reference proteome</keyword>
<dbReference type="AlphaFoldDB" id="A0A0S4JJ69"/>
<dbReference type="PROSITE" id="PS01251">
    <property type="entry name" value="PCNA_1"/>
    <property type="match status" value="1"/>
</dbReference>
<dbReference type="EMBL" id="CYKH01001851">
    <property type="protein sequence ID" value="CUG90592.1"/>
    <property type="molecule type" value="Genomic_DNA"/>
</dbReference>
<feature type="compositionally biased region" description="Basic and acidic residues" evidence="5">
    <location>
        <begin position="199"/>
        <end position="209"/>
    </location>
</feature>
<evidence type="ECO:0000256" key="4">
    <source>
        <dbReference type="RuleBase" id="RU003671"/>
    </source>
</evidence>
<dbReference type="Pfam" id="PF00705">
    <property type="entry name" value="PCNA_N"/>
    <property type="match status" value="1"/>
</dbReference>
<dbReference type="GO" id="GO:0006275">
    <property type="term" value="P:regulation of DNA replication"/>
    <property type="evidence" value="ECO:0007669"/>
    <property type="project" value="InterPro"/>
</dbReference>
<dbReference type="PANTHER" id="PTHR11352:SF0">
    <property type="entry name" value="PROLIFERATING CELL NUCLEAR ANTIGEN"/>
    <property type="match status" value="1"/>
</dbReference>
<dbReference type="PRINTS" id="PR00339">
    <property type="entry name" value="PCNACYCLIN"/>
</dbReference>
<feature type="region of interest" description="Disordered" evidence="5">
    <location>
        <begin position="193"/>
        <end position="226"/>
    </location>
</feature>
<evidence type="ECO:0000259" key="6">
    <source>
        <dbReference type="Pfam" id="PF00705"/>
    </source>
</evidence>
<dbReference type="SUPFAM" id="SSF55979">
    <property type="entry name" value="DNA clamp"/>
    <property type="match status" value="2"/>
</dbReference>
<dbReference type="GO" id="GO:0030337">
    <property type="term" value="F:DNA polymerase processivity factor activity"/>
    <property type="evidence" value="ECO:0007669"/>
    <property type="project" value="InterPro"/>
</dbReference>
<evidence type="ECO:0000313" key="9">
    <source>
        <dbReference type="Proteomes" id="UP000051952"/>
    </source>
</evidence>
<keyword evidence="4" id="KW-0235">DNA replication</keyword>
<organism evidence="8 9">
    <name type="scientific">Bodo saltans</name>
    <name type="common">Flagellated protozoan</name>
    <dbReference type="NCBI Taxonomy" id="75058"/>
    <lineage>
        <taxon>Eukaryota</taxon>
        <taxon>Discoba</taxon>
        <taxon>Euglenozoa</taxon>
        <taxon>Kinetoplastea</taxon>
        <taxon>Metakinetoplastina</taxon>
        <taxon>Eubodonida</taxon>
        <taxon>Bodonidae</taxon>
        <taxon>Bodo</taxon>
    </lineage>
</organism>
<dbReference type="PANTHER" id="PTHR11352">
    <property type="entry name" value="PROLIFERATING CELL NUCLEAR ANTIGEN"/>
    <property type="match status" value="1"/>
</dbReference>
<dbReference type="Proteomes" id="UP000051952">
    <property type="component" value="Unassembled WGS sequence"/>
</dbReference>
<name>A0A0S4JJ69_BODSA</name>
<dbReference type="CDD" id="cd00577">
    <property type="entry name" value="PCNA"/>
    <property type="match status" value="1"/>
</dbReference>
<dbReference type="InterPro" id="IPR022649">
    <property type="entry name" value="Pr_cel_nuc_antig_C"/>
</dbReference>
<dbReference type="GO" id="GO:0019985">
    <property type="term" value="P:translesion synthesis"/>
    <property type="evidence" value="ECO:0007669"/>
    <property type="project" value="TreeGrafter"/>
</dbReference>
<dbReference type="VEuPathDB" id="TriTrypDB:BSAL_27860"/>
<dbReference type="GO" id="GO:0043626">
    <property type="term" value="C:PCNA complex"/>
    <property type="evidence" value="ECO:0007669"/>
    <property type="project" value="TreeGrafter"/>
</dbReference>
<evidence type="ECO:0000256" key="5">
    <source>
        <dbReference type="SAM" id="MobiDB-lite"/>
    </source>
</evidence>
<dbReference type="InterPro" id="IPR000730">
    <property type="entry name" value="Pr_cel_nuc_antig"/>
</dbReference>
<protein>
    <recommendedName>
        <fullName evidence="3">DNA sliding clamp PCNA</fullName>
    </recommendedName>
</protein>
<dbReference type="Pfam" id="PF02747">
    <property type="entry name" value="PCNA_C"/>
    <property type="match status" value="2"/>
</dbReference>
<gene>
    <name evidence="8" type="ORF">BSAL_27860</name>
</gene>
<sequence length="309" mass="33597">MLECTVSSANLWKRLVDCINGLVNEANIDCSPGGLSIQAMDTSHVALVHLLLRGDGFASYQCERNDMIGLNLASLAKVLKVVDGADTLTMRRAAGTDTLILSTENRNRSKACEYQLKLMTLDTDAMGIPEMEYRSNVVLSSAEFAKIARDMAVFGDTITVDIDQSGVKFSCSGDVGEAVAFLRSATAADALRSQSKKSVKPEIKPELKGESGTVKPEPRGDDEEDDAPIASKFKAETETPSVGVEINLEEPVTLSFALRFMNIFAKGASLSDRVTLNFAPDSPCMIEYEIEKLGYLRYYLAPKVDEGEK</sequence>
<evidence type="ECO:0000256" key="2">
    <source>
        <dbReference type="ARBA" id="ARBA00023125"/>
    </source>
</evidence>
<dbReference type="InterPro" id="IPR046938">
    <property type="entry name" value="DNA_clamp_sf"/>
</dbReference>
<comment type="subcellular location">
    <subcellularLocation>
        <location evidence="3">Nucleus</location>
    </subcellularLocation>
</comment>
<dbReference type="Gene3D" id="3.70.10.10">
    <property type="match status" value="1"/>
</dbReference>
<dbReference type="HAMAP" id="MF_00317">
    <property type="entry name" value="DNApol_clamp_arch"/>
    <property type="match status" value="1"/>
</dbReference>
<evidence type="ECO:0000256" key="1">
    <source>
        <dbReference type="ARBA" id="ARBA00010462"/>
    </source>
</evidence>
<feature type="domain" description="Proliferating cell nuclear antigen PCNA C-terminal" evidence="7">
    <location>
        <begin position="127"/>
        <end position="189"/>
    </location>
</feature>
<evidence type="ECO:0000313" key="8">
    <source>
        <dbReference type="EMBL" id="CUG90592.1"/>
    </source>
</evidence>
<dbReference type="OMA" id="EMKLINM"/>
<accession>A0A0S4JJ69</accession>
<keyword evidence="2 4" id="KW-0238">DNA-binding</keyword>
<dbReference type="GO" id="GO:0006298">
    <property type="term" value="P:mismatch repair"/>
    <property type="evidence" value="ECO:0007669"/>
    <property type="project" value="TreeGrafter"/>
</dbReference>
<dbReference type="OrthoDB" id="534348at2759"/>
<evidence type="ECO:0000259" key="7">
    <source>
        <dbReference type="Pfam" id="PF02747"/>
    </source>
</evidence>
<evidence type="ECO:0000256" key="3">
    <source>
        <dbReference type="RuleBase" id="RU000641"/>
    </source>
</evidence>
<comment type="similarity">
    <text evidence="1 4">Belongs to the PCNA family.</text>
</comment>
<dbReference type="NCBIfam" id="TIGR00590">
    <property type="entry name" value="pcna"/>
    <property type="match status" value="1"/>
</dbReference>
<dbReference type="InterPro" id="IPR022659">
    <property type="entry name" value="Pr_cel_nuc_antig_CS"/>
</dbReference>